<evidence type="ECO:0000313" key="2">
    <source>
        <dbReference type="EMBL" id="KAE9024124.1"/>
    </source>
</evidence>
<dbReference type="OrthoDB" id="536619at2759"/>
<reference evidence="4 5" key="1">
    <citation type="submission" date="2018-09" db="EMBL/GenBank/DDBJ databases">
        <title>Genomic investigation of the strawberry pathogen Phytophthora fragariae indicates pathogenicity is determined by transcriptional variation in three key races.</title>
        <authorList>
            <person name="Adams T.M."/>
            <person name="Armitage A.D."/>
            <person name="Sobczyk M.K."/>
            <person name="Bates H.J."/>
            <person name="Dunwell J.M."/>
            <person name="Nellist C.F."/>
            <person name="Harrison R.J."/>
        </authorList>
    </citation>
    <scope>NUCLEOTIDE SEQUENCE [LARGE SCALE GENOMIC DNA]</scope>
    <source>
        <strain evidence="3 4">SCRP249</strain>
        <strain evidence="2 5">SCRP324</strain>
    </source>
</reference>
<dbReference type="PROSITE" id="PS51845">
    <property type="entry name" value="PDEASE_I_2"/>
    <property type="match status" value="1"/>
</dbReference>
<evidence type="ECO:0000259" key="1">
    <source>
        <dbReference type="PROSITE" id="PS51845"/>
    </source>
</evidence>
<dbReference type="GO" id="GO:0004114">
    <property type="term" value="F:3',5'-cyclic-nucleotide phosphodiesterase activity"/>
    <property type="evidence" value="ECO:0007669"/>
    <property type="project" value="InterPro"/>
</dbReference>
<dbReference type="Proteomes" id="UP000435112">
    <property type="component" value="Unassembled WGS sequence"/>
</dbReference>
<dbReference type="Proteomes" id="UP000429607">
    <property type="component" value="Unassembled WGS sequence"/>
</dbReference>
<gene>
    <name evidence="3" type="ORF">PR001_g10561</name>
    <name evidence="2" type="ORF">PR002_g11537</name>
</gene>
<dbReference type="SUPFAM" id="SSF109604">
    <property type="entry name" value="HD-domain/PDEase-like"/>
    <property type="match status" value="1"/>
</dbReference>
<dbReference type="Gene3D" id="1.10.1300.10">
    <property type="entry name" value="3'5'-cyclic nucleotide phosphodiesterase, catalytic domain"/>
    <property type="match status" value="1"/>
</dbReference>
<evidence type="ECO:0000313" key="5">
    <source>
        <dbReference type="Proteomes" id="UP000435112"/>
    </source>
</evidence>
<sequence>MEHVGLTNDFLIKTNHPIAQKYPTKAPMEPKHMDLALQAIVDPKFDQDVTSPARHRAGDTSGHVQLGGHHFAGLADLQLVGREARVRRSARGAHRAAELVGQLVEHLEVLAALEAAATGDDRLLHALGFCYKQTLAYKNQ</sequence>
<organism evidence="3 4">
    <name type="scientific">Phytophthora rubi</name>
    <dbReference type="NCBI Taxonomy" id="129364"/>
    <lineage>
        <taxon>Eukaryota</taxon>
        <taxon>Sar</taxon>
        <taxon>Stramenopiles</taxon>
        <taxon>Oomycota</taxon>
        <taxon>Peronosporomycetes</taxon>
        <taxon>Peronosporales</taxon>
        <taxon>Peronosporaceae</taxon>
        <taxon>Phytophthora</taxon>
    </lineage>
</organism>
<name>A0A6A3MIW7_9STRA</name>
<protein>
    <recommendedName>
        <fullName evidence="1">PDEase domain-containing protein</fullName>
    </recommendedName>
</protein>
<accession>A0A6A3MIW7</accession>
<dbReference type="GO" id="GO:0007165">
    <property type="term" value="P:signal transduction"/>
    <property type="evidence" value="ECO:0007669"/>
    <property type="project" value="InterPro"/>
</dbReference>
<evidence type="ECO:0000313" key="4">
    <source>
        <dbReference type="Proteomes" id="UP000429607"/>
    </source>
</evidence>
<dbReference type="Pfam" id="PF00233">
    <property type="entry name" value="PDEase_I"/>
    <property type="match status" value="1"/>
</dbReference>
<dbReference type="InterPro" id="IPR036971">
    <property type="entry name" value="PDEase_catalytic_dom_sf"/>
</dbReference>
<dbReference type="EMBL" id="QXFU01000694">
    <property type="protein sequence ID" value="KAE9024124.1"/>
    <property type="molecule type" value="Genomic_DNA"/>
</dbReference>
<evidence type="ECO:0000313" key="3">
    <source>
        <dbReference type="EMBL" id="KAE9032557.1"/>
    </source>
</evidence>
<comment type="caution">
    <text evidence="3">The sequence shown here is derived from an EMBL/GenBank/DDBJ whole genome shotgun (WGS) entry which is preliminary data.</text>
</comment>
<dbReference type="AlphaFoldDB" id="A0A6A3MIW7"/>
<proteinExistence type="predicted"/>
<dbReference type="EMBL" id="QXFV01000623">
    <property type="protein sequence ID" value="KAE9032557.1"/>
    <property type="molecule type" value="Genomic_DNA"/>
</dbReference>
<feature type="domain" description="PDEase" evidence="1">
    <location>
        <begin position="1"/>
        <end position="140"/>
    </location>
</feature>
<dbReference type="InterPro" id="IPR002073">
    <property type="entry name" value="PDEase_catalytic_dom"/>
</dbReference>